<dbReference type="EMBL" id="QTSX02007033">
    <property type="protein sequence ID" value="KAJ9051907.1"/>
    <property type="molecule type" value="Genomic_DNA"/>
</dbReference>
<evidence type="ECO:0000313" key="1">
    <source>
        <dbReference type="EMBL" id="KAJ9051907.1"/>
    </source>
</evidence>
<comment type="caution">
    <text evidence="1">The sequence shown here is derived from an EMBL/GenBank/DDBJ whole genome shotgun (WGS) entry which is preliminary data.</text>
</comment>
<protein>
    <submittedName>
        <fullName evidence="1">Uncharacterized protein</fullName>
    </submittedName>
</protein>
<accession>A0ACC2RPA7</accession>
<keyword evidence="2" id="KW-1185">Reference proteome</keyword>
<sequence length="200" mass="21914">MELYGLGSTPEPYSLWPTSSEGQEHSCLHHINSKSERKFDVNPLGSNPCQHHMVYTSNLPVTNSRSFPKVVTCNIGSLGSEISNPVNEISLEPSPSLRPDTFPEKLSNTIATNDNHPLQMPGVSPKVSTCDTERSGGKISKSSNENYPKISQSPENCAGPEILPNTYYQVFEQKGLKAYFAEIANCNLYVPDATVLPLES</sequence>
<reference evidence="1" key="1">
    <citation type="submission" date="2022-04" db="EMBL/GenBank/DDBJ databases">
        <title>Genome of the entomopathogenic fungus Entomophthora muscae.</title>
        <authorList>
            <person name="Elya C."/>
            <person name="Lovett B.R."/>
            <person name="Lee E."/>
            <person name="Macias A.M."/>
            <person name="Hajek A.E."/>
            <person name="De Bivort B.L."/>
            <person name="Kasson M.T."/>
            <person name="De Fine Licht H.H."/>
            <person name="Stajich J.E."/>
        </authorList>
    </citation>
    <scope>NUCLEOTIDE SEQUENCE</scope>
    <source>
        <strain evidence="1">Berkeley</strain>
    </source>
</reference>
<gene>
    <name evidence="1" type="ORF">DSO57_1039369</name>
</gene>
<name>A0ACC2RPA7_9FUNG</name>
<evidence type="ECO:0000313" key="2">
    <source>
        <dbReference type="Proteomes" id="UP001165960"/>
    </source>
</evidence>
<dbReference type="Proteomes" id="UP001165960">
    <property type="component" value="Unassembled WGS sequence"/>
</dbReference>
<organism evidence="1 2">
    <name type="scientific">Entomophthora muscae</name>
    <dbReference type="NCBI Taxonomy" id="34485"/>
    <lineage>
        <taxon>Eukaryota</taxon>
        <taxon>Fungi</taxon>
        <taxon>Fungi incertae sedis</taxon>
        <taxon>Zoopagomycota</taxon>
        <taxon>Entomophthoromycotina</taxon>
        <taxon>Entomophthoromycetes</taxon>
        <taxon>Entomophthorales</taxon>
        <taxon>Entomophthoraceae</taxon>
        <taxon>Entomophthora</taxon>
    </lineage>
</organism>
<proteinExistence type="predicted"/>